<gene>
    <name evidence="1" type="ORF">ENR15_17090</name>
</gene>
<dbReference type="AlphaFoldDB" id="A0A7C3ZNQ4"/>
<name>A0A7C3ZNQ4_9CYAN</name>
<organism evidence="1">
    <name type="scientific">Planktothricoides sp. SpSt-374</name>
    <dbReference type="NCBI Taxonomy" id="2282167"/>
    <lineage>
        <taxon>Bacteria</taxon>
        <taxon>Bacillati</taxon>
        <taxon>Cyanobacteriota</taxon>
        <taxon>Cyanophyceae</taxon>
        <taxon>Oscillatoriophycideae</taxon>
        <taxon>Oscillatoriales</taxon>
        <taxon>Oscillatoriaceae</taxon>
        <taxon>Planktothricoides</taxon>
    </lineage>
</organism>
<accession>A0A7C3ZNQ4</accession>
<dbReference type="EMBL" id="DSPX01000173">
    <property type="protein sequence ID" value="HGG02304.1"/>
    <property type="molecule type" value="Genomic_DNA"/>
</dbReference>
<proteinExistence type="predicted"/>
<reference evidence="1" key="1">
    <citation type="journal article" date="2020" name="mSystems">
        <title>Genome- and Community-Level Interaction Insights into Carbon Utilization and Element Cycling Functions of Hydrothermarchaeota in Hydrothermal Sediment.</title>
        <authorList>
            <person name="Zhou Z."/>
            <person name="Liu Y."/>
            <person name="Xu W."/>
            <person name="Pan J."/>
            <person name="Luo Z.H."/>
            <person name="Li M."/>
        </authorList>
    </citation>
    <scope>NUCLEOTIDE SEQUENCE [LARGE SCALE GENOMIC DNA]</scope>
    <source>
        <strain evidence="1">SpSt-374</strain>
    </source>
</reference>
<comment type="caution">
    <text evidence="1">The sequence shown here is derived from an EMBL/GenBank/DDBJ whole genome shotgun (WGS) entry which is preliminary data.</text>
</comment>
<sequence length="227" mass="25807">MENQWQKFQGGMQIARIPKVSGLYAWYYRPLRMDTQAVTKTLSSFLDAPAEVVTEIQMRYGVRLLSKSNLNLVYGQERRAGSEVIAEAVACADAFLENLFKSGLIEFFTRPIYIGIAKNLYQRVYTQHYESLDKLWNDDSAVSKHLNLFPDATVQSTMDKLNIPHSFALEARVRRIAPRDLVVHIYQTDNLPAGIGPDSEYPESDPAPRRALEQLLQLVADPVCGRR</sequence>
<evidence type="ECO:0000313" key="1">
    <source>
        <dbReference type="EMBL" id="HGG02304.1"/>
    </source>
</evidence>
<protein>
    <submittedName>
        <fullName evidence="1">Uncharacterized protein</fullName>
    </submittedName>
</protein>